<feature type="compositionally biased region" description="Low complexity" evidence="1">
    <location>
        <begin position="42"/>
        <end position="56"/>
    </location>
</feature>
<feature type="region of interest" description="Disordered" evidence="1">
    <location>
        <begin position="139"/>
        <end position="163"/>
    </location>
</feature>
<feature type="chain" id="PRO_5045497804" description="Lipoprotein" evidence="2">
    <location>
        <begin position="28"/>
        <end position="181"/>
    </location>
</feature>
<evidence type="ECO:0000313" key="4">
    <source>
        <dbReference type="Proteomes" id="UP001597368"/>
    </source>
</evidence>
<dbReference type="EMBL" id="JBHUFV010000047">
    <property type="protein sequence ID" value="MFD1935858.1"/>
    <property type="molecule type" value="Genomic_DNA"/>
</dbReference>
<comment type="caution">
    <text evidence="3">The sequence shown here is derived from an EMBL/GenBank/DDBJ whole genome shotgun (WGS) entry which is preliminary data.</text>
</comment>
<gene>
    <name evidence="3" type="ORF">ACFSKW_30740</name>
</gene>
<feature type="region of interest" description="Disordered" evidence="1">
    <location>
        <begin position="26"/>
        <end position="61"/>
    </location>
</feature>
<accession>A0ABW4T1N6</accession>
<evidence type="ECO:0000256" key="1">
    <source>
        <dbReference type="SAM" id="MobiDB-lite"/>
    </source>
</evidence>
<feature type="signal peptide" evidence="2">
    <location>
        <begin position="1"/>
        <end position="27"/>
    </location>
</feature>
<protein>
    <recommendedName>
        <fullName evidence="5">Lipoprotein</fullName>
    </recommendedName>
</protein>
<organism evidence="3 4">
    <name type="scientific">Nonomuraea mangrovi</name>
    <dbReference type="NCBI Taxonomy" id="2316207"/>
    <lineage>
        <taxon>Bacteria</taxon>
        <taxon>Bacillati</taxon>
        <taxon>Actinomycetota</taxon>
        <taxon>Actinomycetes</taxon>
        <taxon>Streptosporangiales</taxon>
        <taxon>Streptosporangiaceae</taxon>
        <taxon>Nonomuraea</taxon>
    </lineage>
</organism>
<proteinExistence type="predicted"/>
<feature type="compositionally biased region" description="Gly residues" evidence="1">
    <location>
        <begin position="26"/>
        <end position="41"/>
    </location>
</feature>
<keyword evidence="4" id="KW-1185">Reference proteome</keyword>
<dbReference type="PROSITE" id="PS51257">
    <property type="entry name" value="PROKAR_LIPOPROTEIN"/>
    <property type="match status" value="1"/>
</dbReference>
<evidence type="ECO:0000256" key="2">
    <source>
        <dbReference type="SAM" id="SignalP"/>
    </source>
</evidence>
<evidence type="ECO:0008006" key="5">
    <source>
        <dbReference type="Google" id="ProtNLM"/>
    </source>
</evidence>
<name>A0ABW4T1N6_9ACTN</name>
<dbReference type="RefSeq" id="WP_379575970.1">
    <property type="nucleotide sequence ID" value="NZ_JBHUFV010000047.1"/>
</dbReference>
<dbReference type="Proteomes" id="UP001597368">
    <property type="component" value="Unassembled WGS sequence"/>
</dbReference>
<sequence>MRMRTRRALAALPPVLVLALAACGAPAGGTGASSGTGGDPGGDTAKPAASASAAAPTDRREAQLKFAQCMREHGVTMKDPEPNGAISVQTRKGEEQKVGKAQQACKHFMEAAVGDSKGKPDPEMLDQLVAFARCMREHGIDMKDPSPDGRVDIDIPRGTPERKVQEVQRACKEFAPEGFPS</sequence>
<evidence type="ECO:0000313" key="3">
    <source>
        <dbReference type="EMBL" id="MFD1935858.1"/>
    </source>
</evidence>
<reference evidence="4" key="1">
    <citation type="journal article" date="2019" name="Int. J. Syst. Evol. Microbiol.">
        <title>The Global Catalogue of Microorganisms (GCM) 10K type strain sequencing project: providing services to taxonomists for standard genome sequencing and annotation.</title>
        <authorList>
            <consortium name="The Broad Institute Genomics Platform"/>
            <consortium name="The Broad Institute Genome Sequencing Center for Infectious Disease"/>
            <person name="Wu L."/>
            <person name="Ma J."/>
        </authorList>
    </citation>
    <scope>NUCLEOTIDE SEQUENCE [LARGE SCALE GENOMIC DNA]</scope>
    <source>
        <strain evidence="4">ICMP 6774ER</strain>
    </source>
</reference>
<keyword evidence="2" id="KW-0732">Signal</keyword>